<comment type="caution">
    <text evidence="1">The sequence shown here is derived from an EMBL/GenBank/DDBJ whole genome shotgun (WGS) entry which is preliminary data.</text>
</comment>
<dbReference type="AlphaFoldDB" id="A0A9D3YQ01"/>
<sequence length="72" mass="8244">MAPTLYQRLLYAIKSRLGPECIAGMRVQGTTTLRGDRITVTLNSISGPEVESQAYFLVKFRPCMLYLPFFRR</sequence>
<protein>
    <submittedName>
        <fullName evidence="1">Uncharacterized protein</fullName>
    </submittedName>
</protein>
<proteinExistence type="predicted"/>
<organism evidence="1 2">
    <name type="scientific">Dreissena polymorpha</name>
    <name type="common">Zebra mussel</name>
    <name type="synonym">Mytilus polymorpha</name>
    <dbReference type="NCBI Taxonomy" id="45954"/>
    <lineage>
        <taxon>Eukaryota</taxon>
        <taxon>Metazoa</taxon>
        <taxon>Spiralia</taxon>
        <taxon>Lophotrochozoa</taxon>
        <taxon>Mollusca</taxon>
        <taxon>Bivalvia</taxon>
        <taxon>Autobranchia</taxon>
        <taxon>Heteroconchia</taxon>
        <taxon>Euheterodonta</taxon>
        <taxon>Imparidentia</taxon>
        <taxon>Neoheterodontei</taxon>
        <taxon>Myida</taxon>
        <taxon>Dreissenoidea</taxon>
        <taxon>Dreissenidae</taxon>
        <taxon>Dreissena</taxon>
    </lineage>
</organism>
<accession>A0A9D3YQ01</accession>
<evidence type="ECO:0000313" key="1">
    <source>
        <dbReference type="EMBL" id="KAH3704637.1"/>
    </source>
</evidence>
<reference evidence="1" key="2">
    <citation type="submission" date="2020-11" db="EMBL/GenBank/DDBJ databases">
        <authorList>
            <person name="McCartney M.A."/>
            <person name="Auch B."/>
            <person name="Kono T."/>
            <person name="Mallez S."/>
            <person name="Becker A."/>
            <person name="Gohl D.M."/>
            <person name="Silverstein K.A.T."/>
            <person name="Koren S."/>
            <person name="Bechman K.B."/>
            <person name="Herman A."/>
            <person name="Abrahante J.E."/>
            <person name="Garbe J."/>
        </authorList>
    </citation>
    <scope>NUCLEOTIDE SEQUENCE</scope>
    <source>
        <strain evidence="1">Duluth1</strain>
        <tissue evidence="1">Whole animal</tissue>
    </source>
</reference>
<dbReference type="Proteomes" id="UP000828390">
    <property type="component" value="Unassembled WGS sequence"/>
</dbReference>
<keyword evidence="2" id="KW-1185">Reference proteome</keyword>
<dbReference type="EMBL" id="JAIWYP010000015">
    <property type="protein sequence ID" value="KAH3704637.1"/>
    <property type="molecule type" value="Genomic_DNA"/>
</dbReference>
<reference evidence="1" key="1">
    <citation type="journal article" date="2019" name="bioRxiv">
        <title>The Genome of the Zebra Mussel, Dreissena polymorpha: A Resource for Invasive Species Research.</title>
        <authorList>
            <person name="McCartney M.A."/>
            <person name="Auch B."/>
            <person name="Kono T."/>
            <person name="Mallez S."/>
            <person name="Zhang Y."/>
            <person name="Obille A."/>
            <person name="Becker A."/>
            <person name="Abrahante J.E."/>
            <person name="Garbe J."/>
            <person name="Badalamenti J.P."/>
            <person name="Herman A."/>
            <person name="Mangelson H."/>
            <person name="Liachko I."/>
            <person name="Sullivan S."/>
            <person name="Sone E.D."/>
            <person name="Koren S."/>
            <person name="Silverstein K.A.T."/>
            <person name="Beckman K.B."/>
            <person name="Gohl D.M."/>
        </authorList>
    </citation>
    <scope>NUCLEOTIDE SEQUENCE</scope>
    <source>
        <strain evidence="1">Duluth1</strain>
        <tissue evidence="1">Whole animal</tissue>
    </source>
</reference>
<gene>
    <name evidence="1" type="ORF">DPMN_079696</name>
</gene>
<evidence type="ECO:0000313" key="2">
    <source>
        <dbReference type="Proteomes" id="UP000828390"/>
    </source>
</evidence>
<name>A0A9D3YQ01_DREPO</name>